<dbReference type="Pfam" id="PF00581">
    <property type="entry name" value="Rhodanese"/>
    <property type="match status" value="2"/>
</dbReference>
<dbReference type="InterPro" id="IPR051126">
    <property type="entry name" value="Thiosulfate_sulfurtransferase"/>
</dbReference>
<dbReference type="GO" id="GO:0004792">
    <property type="term" value="F:thiosulfate-cyanide sulfurtransferase activity"/>
    <property type="evidence" value="ECO:0007669"/>
    <property type="project" value="InterPro"/>
</dbReference>
<dbReference type="Proteomes" id="UP000252707">
    <property type="component" value="Unassembled WGS sequence"/>
</dbReference>
<accession>A0A369BYY9</accession>
<dbReference type="PANTHER" id="PTHR43855:SF1">
    <property type="entry name" value="THIOSULFATE SULFURTRANSFERASE"/>
    <property type="match status" value="1"/>
</dbReference>
<feature type="domain" description="Rhodanese" evidence="3">
    <location>
        <begin position="157"/>
        <end position="270"/>
    </location>
</feature>
<keyword evidence="2 4" id="KW-0808">Transferase</keyword>
<evidence type="ECO:0000256" key="1">
    <source>
        <dbReference type="ARBA" id="ARBA00022737"/>
    </source>
</evidence>
<dbReference type="AlphaFoldDB" id="A0A369BYY9"/>
<evidence type="ECO:0000256" key="2">
    <source>
        <dbReference type="RuleBase" id="RU000507"/>
    </source>
</evidence>
<dbReference type="InterPro" id="IPR036873">
    <property type="entry name" value="Rhodanese-like_dom_sf"/>
</dbReference>
<comment type="caution">
    <text evidence="4">The sequence shown here is derived from an EMBL/GenBank/DDBJ whole genome shotgun (WGS) entry which is preliminary data.</text>
</comment>
<dbReference type="RefSeq" id="WP_211314979.1">
    <property type="nucleotide sequence ID" value="NZ_QPJY01000011.1"/>
</dbReference>
<organism evidence="4 5">
    <name type="scientific">Thioalbus denitrificans</name>
    <dbReference type="NCBI Taxonomy" id="547122"/>
    <lineage>
        <taxon>Bacteria</taxon>
        <taxon>Pseudomonadati</taxon>
        <taxon>Pseudomonadota</taxon>
        <taxon>Gammaproteobacteria</taxon>
        <taxon>Chromatiales</taxon>
        <taxon>Ectothiorhodospiraceae</taxon>
        <taxon>Thioalbus</taxon>
    </lineage>
</organism>
<dbReference type="InterPro" id="IPR001763">
    <property type="entry name" value="Rhodanese-like_dom"/>
</dbReference>
<feature type="domain" description="Rhodanese" evidence="3">
    <location>
        <begin position="20"/>
        <end position="127"/>
    </location>
</feature>
<dbReference type="EMBL" id="QPJY01000011">
    <property type="protein sequence ID" value="RCX26155.1"/>
    <property type="molecule type" value="Genomic_DNA"/>
</dbReference>
<name>A0A369BYY9_9GAMM</name>
<protein>
    <recommendedName>
        <fullName evidence="2">Sulfurtransferase</fullName>
    </recommendedName>
</protein>
<reference evidence="4 5" key="1">
    <citation type="submission" date="2018-07" db="EMBL/GenBank/DDBJ databases">
        <title>Genomic Encyclopedia of Type Strains, Phase IV (KMG-IV): sequencing the most valuable type-strain genomes for metagenomic binning, comparative biology and taxonomic classification.</title>
        <authorList>
            <person name="Goeker M."/>
        </authorList>
    </citation>
    <scope>NUCLEOTIDE SEQUENCE [LARGE SCALE GENOMIC DNA]</scope>
    <source>
        <strain evidence="4 5">DSM 26407</strain>
    </source>
</reference>
<dbReference type="Gene3D" id="3.40.250.10">
    <property type="entry name" value="Rhodanese-like domain"/>
    <property type="match status" value="2"/>
</dbReference>
<gene>
    <name evidence="4" type="ORF">DFQ59_11129</name>
</gene>
<evidence type="ECO:0000313" key="4">
    <source>
        <dbReference type="EMBL" id="RCX26155.1"/>
    </source>
</evidence>
<dbReference type="CDD" id="cd01449">
    <property type="entry name" value="TST_Repeat_2"/>
    <property type="match status" value="1"/>
</dbReference>
<dbReference type="SUPFAM" id="SSF52821">
    <property type="entry name" value="Rhodanese/Cell cycle control phosphatase"/>
    <property type="match status" value="2"/>
</dbReference>
<proteinExistence type="predicted"/>
<dbReference type="PANTHER" id="PTHR43855">
    <property type="entry name" value="THIOSULFATE SULFURTRANSFERASE"/>
    <property type="match status" value="1"/>
</dbReference>
<keyword evidence="4" id="KW-0670">Pyruvate</keyword>
<keyword evidence="5" id="KW-1185">Reference proteome</keyword>
<dbReference type="SMART" id="SM00450">
    <property type="entry name" value="RHOD"/>
    <property type="match status" value="2"/>
</dbReference>
<keyword evidence="1" id="KW-0677">Repeat</keyword>
<evidence type="ECO:0000313" key="5">
    <source>
        <dbReference type="Proteomes" id="UP000252707"/>
    </source>
</evidence>
<evidence type="ECO:0000259" key="3">
    <source>
        <dbReference type="PROSITE" id="PS50206"/>
    </source>
</evidence>
<sequence length="271" mass="29801">MTDAPLPPLIEPEALEALLGRDDLLIVDLSRSDVHARAHVPGAVHLEYGRLVLGAPPAPGRLPNPGRLRQVLGEIGVSPERPLVVYDDEGGGKACRLLWTLSLFGLGGSLLNGGLHAWANEEHPLEQARNTPAPTTIDTPFDPSPAVEADYLLARLGDPELALLDARSAEEFSGERRYAMRGGHIPGAVNLDWQASLDPDRNLRLRPESELRALLTGRHITPEREVVCYCQTHHRSSHSWYVLKLLGYPRVKGYPGSWAEWGNRLDTPVEE</sequence>
<dbReference type="PROSITE" id="PS50206">
    <property type="entry name" value="RHODANESE_3"/>
    <property type="match status" value="2"/>
</dbReference>
<dbReference type="PROSITE" id="PS00683">
    <property type="entry name" value="RHODANESE_2"/>
    <property type="match status" value="1"/>
</dbReference>
<dbReference type="InterPro" id="IPR001307">
    <property type="entry name" value="Thiosulphate_STrfase_CS"/>
</dbReference>